<dbReference type="Gene3D" id="2.60.40.1180">
    <property type="entry name" value="Golgi alpha-mannosidase II"/>
    <property type="match status" value="1"/>
</dbReference>
<dbReference type="PANTHER" id="PTHR10030">
    <property type="entry name" value="ALPHA-L-FUCOSIDASE"/>
    <property type="match status" value="1"/>
</dbReference>
<reference evidence="10 11" key="1">
    <citation type="journal article" date="2019" name="Int. J. Syst. Evol. Microbiol.">
        <title>The Global Catalogue of Microorganisms (GCM) 10K type strain sequencing project: providing services to taxonomists for standard genome sequencing and annotation.</title>
        <authorList>
            <consortium name="The Broad Institute Genomics Platform"/>
            <consortium name="The Broad Institute Genome Sequencing Center for Infectious Disease"/>
            <person name="Wu L."/>
            <person name="Ma J."/>
        </authorList>
    </citation>
    <scope>NUCLEOTIDE SEQUENCE [LARGE SCALE GENOMIC DNA]</scope>
    <source>
        <strain evidence="10 11">JCM 11444</strain>
    </source>
</reference>
<dbReference type="Gene3D" id="3.20.20.80">
    <property type="entry name" value="Glycosidases"/>
    <property type="match status" value="1"/>
</dbReference>
<dbReference type="Gene3D" id="2.60.20.10">
    <property type="entry name" value="Crystallins"/>
    <property type="match status" value="1"/>
</dbReference>
<dbReference type="InterPro" id="IPR017853">
    <property type="entry name" value="GH"/>
</dbReference>
<proteinExistence type="inferred from homology"/>
<comment type="similarity">
    <text evidence="3">Belongs to the beta/gamma-crystallin family.</text>
</comment>
<keyword evidence="7" id="KW-0378">Hydrolase</keyword>
<dbReference type="Proteomes" id="UP001500418">
    <property type="component" value="Unassembled WGS sequence"/>
</dbReference>
<keyword evidence="11" id="KW-1185">Reference proteome</keyword>
<evidence type="ECO:0000256" key="3">
    <source>
        <dbReference type="ARBA" id="ARBA00009646"/>
    </source>
</evidence>
<dbReference type="SMART" id="SM00812">
    <property type="entry name" value="Alpha_L_fucos"/>
    <property type="match status" value="1"/>
</dbReference>
<dbReference type="Pfam" id="PF01120">
    <property type="entry name" value="Alpha_L_fucos"/>
    <property type="match status" value="1"/>
</dbReference>
<gene>
    <name evidence="10" type="ORF">GCM10009575_089280</name>
</gene>
<dbReference type="InterPro" id="IPR000933">
    <property type="entry name" value="Glyco_hydro_29"/>
</dbReference>
<name>A0ABN1RIW6_9ACTN</name>
<organism evidence="10 11">
    <name type="scientific">Streptomyces rhizosphaericus</name>
    <dbReference type="NCBI Taxonomy" id="114699"/>
    <lineage>
        <taxon>Bacteria</taxon>
        <taxon>Bacillati</taxon>
        <taxon>Actinomycetota</taxon>
        <taxon>Actinomycetes</taxon>
        <taxon>Kitasatosporales</taxon>
        <taxon>Streptomycetaceae</taxon>
        <taxon>Streptomyces</taxon>
        <taxon>Streptomyces violaceusniger group</taxon>
    </lineage>
</organism>
<evidence type="ECO:0000256" key="4">
    <source>
        <dbReference type="ARBA" id="ARBA00012662"/>
    </source>
</evidence>
<evidence type="ECO:0000313" key="11">
    <source>
        <dbReference type="Proteomes" id="UP001500418"/>
    </source>
</evidence>
<comment type="similarity">
    <text evidence="2">Belongs to the glycosyl hydrolase 29 family.</text>
</comment>
<dbReference type="InterPro" id="IPR011024">
    <property type="entry name" value="G_crystallin-like"/>
</dbReference>
<evidence type="ECO:0000256" key="1">
    <source>
        <dbReference type="ARBA" id="ARBA00004071"/>
    </source>
</evidence>
<protein>
    <recommendedName>
        <fullName evidence="4">alpha-L-fucosidase</fullName>
        <ecNumber evidence="4">3.2.1.51</ecNumber>
    </recommendedName>
</protein>
<dbReference type="EC" id="3.2.1.51" evidence="4"/>
<comment type="caution">
    <text evidence="10">The sequence shown here is derived from an EMBL/GenBank/DDBJ whole genome shotgun (WGS) entry which is preliminary data.</text>
</comment>
<evidence type="ECO:0000259" key="9">
    <source>
        <dbReference type="PROSITE" id="PS50915"/>
    </source>
</evidence>
<sequence>MAFGLPQVPSPATAEAYPVPQKMDWWYQARFGMFIHFGSYSYLGRGEQLFNAENWSKADYQTQVSAHFNPTAFNAAEIAQLAADAGMRYLVITAKHHEGFAMWDSHVPSFTDTTGTKRYNLHDYAGFQGDLLAALKRECEARGVKFGVYYSIMDWNHPSQTNRGGPTTMASMAARTSYIADMKAQLQELLDRYDPAILWFDGDMPNDVASPTLEDWWNRSDGLELYNWLIARKPNLVINERVKHNCGLGDYTVAESSLPSTQPDRLWETCDTMNGAWGYNSGAENSYRSTSDFVKELATCVSRDGNFLLNIGPKGDGSVTAGSMTILRGLASWMPTYGKSIHGATASPFAIDPAWGRVTKKDGKLFAHVFDWPGNGVLKIPAITNRIGRVYLMNNPTTSLTYSVSGGQINVTVPATAPDANDSVVCVEVSGVPTPAGVTVFQDVGYSGASAILSPGSYTSSQLSAAGVKPSVISSMKVPQGYSLTGYSGDNSTGTAWTFTADNPDLRVTGNNDAIVSLKVASTSG</sequence>
<evidence type="ECO:0000256" key="2">
    <source>
        <dbReference type="ARBA" id="ARBA00007951"/>
    </source>
</evidence>
<comment type="function">
    <text evidence="1">Alpha-L-fucosidase is responsible for hydrolyzing the alpha-1,6-linked fucose joined to the reducing-end N-acetylglucosamine of the carbohydrate moieties of glycoproteins.</text>
</comment>
<dbReference type="SUPFAM" id="SSF51445">
    <property type="entry name" value="(Trans)glycosidases"/>
    <property type="match status" value="1"/>
</dbReference>
<evidence type="ECO:0000256" key="6">
    <source>
        <dbReference type="ARBA" id="ARBA00022737"/>
    </source>
</evidence>
<dbReference type="InterPro" id="IPR013780">
    <property type="entry name" value="Glyco_hydro_b"/>
</dbReference>
<keyword evidence="6" id="KW-0677">Repeat</keyword>
<evidence type="ECO:0000256" key="8">
    <source>
        <dbReference type="ARBA" id="ARBA00023295"/>
    </source>
</evidence>
<dbReference type="InterPro" id="IPR057739">
    <property type="entry name" value="Glyco_hydro_29_N"/>
</dbReference>
<dbReference type="PRINTS" id="PR00741">
    <property type="entry name" value="GLHYDRLASE29"/>
</dbReference>
<feature type="domain" description="Beta/gamma crystallin 'Greek key'" evidence="9">
    <location>
        <begin position="436"/>
        <end position="480"/>
    </location>
</feature>
<dbReference type="InterPro" id="IPR016286">
    <property type="entry name" value="FUC_metazoa-typ"/>
</dbReference>
<dbReference type="PANTHER" id="PTHR10030:SF37">
    <property type="entry name" value="ALPHA-L-FUCOSIDASE-RELATED"/>
    <property type="match status" value="1"/>
</dbReference>
<keyword evidence="8" id="KW-0326">Glycosidase</keyword>
<dbReference type="EMBL" id="BAAAID010000107">
    <property type="protein sequence ID" value="GAA0958046.1"/>
    <property type="molecule type" value="Genomic_DNA"/>
</dbReference>
<keyword evidence="5" id="KW-0732">Signal</keyword>
<accession>A0ABN1RIW6</accession>
<evidence type="ECO:0000313" key="10">
    <source>
        <dbReference type="EMBL" id="GAA0958046.1"/>
    </source>
</evidence>
<dbReference type="InterPro" id="IPR001064">
    <property type="entry name" value="Beta/gamma_crystallin"/>
</dbReference>
<dbReference type="SUPFAM" id="SSF49695">
    <property type="entry name" value="gamma-Crystallin-like"/>
    <property type="match status" value="1"/>
</dbReference>
<evidence type="ECO:0000256" key="7">
    <source>
        <dbReference type="ARBA" id="ARBA00022801"/>
    </source>
</evidence>
<dbReference type="PROSITE" id="PS50915">
    <property type="entry name" value="CRYSTALLIN_BETA_GAMMA"/>
    <property type="match status" value="1"/>
</dbReference>
<evidence type="ECO:0000256" key="5">
    <source>
        <dbReference type="ARBA" id="ARBA00022729"/>
    </source>
</evidence>